<proteinExistence type="predicted"/>
<evidence type="ECO:0000256" key="1">
    <source>
        <dbReference type="SAM" id="MobiDB-lite"/>
    </source>
</evidence>
<evidence type="ECO:0000313" key="2">
    <source>
        <dbReference type="EMBL" id="KAI1706910.1"/>
    </source>
</evidence>
<reference evidence="2" key="1">
    <citation type="submission" date="2022-01" db="EMBL/GenBank/DDBJ databases">
        <title>Genome Sequence Resource for Two Populations of Ditylenchus destructor, the Migratory Endoparasitic Phytonematode.</title>
        <authorList>
            <person name="Zhang H."/>
            <person name="Lin R."/>
            <person name="Xie B."/>
        </authorList>
    </citation>
    <scope>NUCLEOTIDE SEQUENCE</scope>
    <source>
        <strain evidence="2">BazhouSP</strain>
    </source>
</reference>
<feature type="region of interest" description="Disordered" evidence="1">
    <location>
        <begin position="1"/>
        <end position="26"/>
    </location>
</feature>
<feature type="region of interest" description="Disordered" evidence="1">
    <location>
        <begin position="472"/>
        <end position="505"/>
    </location>
</feature>
<feature type="compositionally biased region" description="Low complexity" evidence="1">
    <location>
        <begin position="43"/>
        <end position="53"/>
    </location>
</feature>
<organism evidence="2 3">
    <name type="scientific">Ditylenchus destructor</name>
    <dbReference type="NCBI Taxonomy" id="166010"/>
    <lineage>
        <taxon>Eukaryota</taxon>
        <taxon>Metazoa</taxon>
        <taxon>Ecdysozoa</taxon>
        <taxon>Nematoda</taxon>
        <taxon>Chromadorea</taxon>
        <taxon>Rhabditida</taxon>
        <taxon>Tylenchina</taxon>
        <taxon>Tylenchomorpha</taxon>
        <taxon>Sphaerularioidea</taxon>
        <taxon>Anguinidae</taxon>
        <taxon>Anguininae</taxon>
        <taxon>Ditylenchus</taxon>
    </lineage>
</organism>
<dbReference type="Proteomes" id="UP001201812">
    <property type="component" value="Unassembled WGS sequence"/>
</dbReference>
<sequence>MSQQQNLYPSKPPVIDLRKKVQPTPSKTKMIFEELQRLSSTSSLKYSTTLGKSLDTERWSSPRSANRNNATLPPRRSMRCPKPSEKATPRAATLKTVNPATPQLKNSRIRNIDPGIKSNVFTITDDDLQVDSSFTEVNESDLSKAPQLALSKAPEPGFLSPRRPEPPMIFSFSTPVVRAPVYKEPVPPPILVDKCTETEPEILPEKQSERKSPPVTVPPITTSIVQSKSADATTPAAKPNGILGLAFPFNGQTSVMAPKQDGGNFISSGQTSLFGQSTMNGNLQAKFAPVSEPSKSADATTAKPNGTLGAGFLFNGQTSVMAPKPDGTATAGFPSSGKTLRFGQMNGTVSEPSAPGDASTLVPKVDGAATSGFQLGKPSTQAPTSTTSSTAPFVFGGAGSAGGFLFQPAAPPLSISATSDTSSKPADATTTAAKPSGTFSAGFLFGDQTSATAPKHGRTATADFLSGGQSLRIGQNAMNGNSQPKVAPLSEYSAPSDPSALAPKADGAATSGFLFANPSTQAPAAATSSTTPFVFGGAGSTGGLQSTGGFLFQPAAPPLSISATSDTSSLAGNVFATGSSGVAASRKFLSAKRKIRRP</sequence>
<keyword evidence="3" id="KW-1185">Reference proteome</keyword>
<dbReference type="AlphaFoldDB" id="A0AAD4MX76"/>
<name>A0AAD4MX76_9BILA</name>
<dbReference type="EMBL" id="JAKKPZ010000044">
    <property type="protein sequence ID" value="KAI1706910.1"/>
    <property type="molecule type" value="Genomic_DNA"/>
</dbReference>
<gene>
    <name evidence="2" type="ORF">DdX_12693</name>
</gene>
<comment type="caution">
    <text evidence="2">The sequence shown here is derived from an EMBL/GenBank/DDBJ whole genome shotgun (WGS) entry which is preliminary data.</text>
</comment>
<feature type="compositionally biased region" description="Polar residues" evidence="1">
    <location>
        <begin position="472"/>
        <end position="484"/>
    </location>
</feature>
<feature type="compositionally biased region" description="Polar residues" evidence="1">
    <location>
        <begin position="61"/>
        <end position="71"/>
    </location>
</feature>
<feature type="region of interest" description="Disordered" evidence="1">
    <location>
        <begin position="43"/>
        <end position="91"/>
    </location>
</feature>
<accession>A0AAD4MX76</accession>
<protein>
    <submittedName>
        <fullName evidence="2">Uncharacterized protein</fullName>
    </submittedName>
</protein>
<evidence type="ECO:0000313" key="3">
    <source>
        <dbReference type="Proteomes" id="UP001201812"/>
    </source>
</evidence>